<keyword evidence="2" id="KW-0813">Transport</keyword>
<dbReference type="GO" id="GO:0016020">
    <property type="term" value="C:membrane"/>
    <property type="evidence" value="ECO:0007669"/>
    <property type="project" value="UniProtKB-SubCell"/>
</dbReference>
<evidence type="ECO:0000256" key="4">
    <source>
        <dbReference type="ARBA" id="ARBA00022692"/>
    </source>
</evidence>
<dbReference type="InterPro" id="IPR050794">
    <property type="entry name" value="CPA2_transporter"/>
</dbReference>
<evidence type="ECO:0000313" key="14">
    <source>
        <dbReference type="EMBL" id="KCW65724.1"/>
    </source>
</evidence>
<dbReference type="PANTHER" id="PTHR32468">
    <property type="entry name" value="CATION/H + ANTIPORTER"/>
    <property type="match status" value="1"/>
</dbReference>
<dbReference type="Pfam" id="PF23259">
    <property type="entry name" value="CHX17_C"/>
    <property type="match status" value="1"/>
</dbReference>
<keyword evidence="3" id="KW-0633">Potassium transport</keyword>
<evidence type="ECO:0000256" key="11">
    <source>
        <dbReference type="SAM" id="SignalP"/>
    </source>
</evidence>
<sequence length="661" mass="73776">MRNALIIGSLSMFLPFALTFLVAHNLSLPGMKHQYSQFFFITGLGFTRFANVVYAFNELNIMTSDLGQLAVSCSMVCETIVWLLMFAGAYAVAPRVLFYCVLSTAAFLLLIFGIIRPVIMLIIEKLPERKPVSEFFISSILVIALVLASLTDMIGSINLGVVMFGLVIPNGPPLGTTLSEKVELITMEILMPMFYVVVGFNIDVHSVDLKVSRDTLLLILLSTLLKIVGSLVAALCCKLRLRHSILLGLMLNIKGPFDIYLLNRYLFEDIDKKTYTVTVLSQVAITAVVTPLIDLFYNPHKRLSGSLRKSRRSMQTHPSDRELRILFCIHNEDDVPGIISLLQASNPTVASPICAYALHLNELVGRATPFILPYNKQMKRTKSKRSYHIMRAFENYFGNSNHLVKVKPYTATASYKTMHEYICRLAQDESVPLIVLPFHGSQEMSNVPNVIALRNLAEKIQAYAPCTIGTLVDTNMRHCLSKSTTFSCKVGVIFVGGTDDREALALALRMIGRPTVSVTVVRIIFHDVYKDIDEIMENKLDNGLIELFRVKAGADLCSTYHEVDVKDSEQAIGKIQGLKNKFNLVMVGQKRSAGSVFSEETMLNWSENPELGVIGDLVASSDFRGETTSVLVLRHYRDPKGSFHHHLNVYEGGYLLRRAPC</sequence>
<feature type="transmembrane region" description="Helical" evidence="10">
    <location>
        <begin position="135"/>
        <end position="164"/>
    </location>
</feature>
<dbReference type="PANTHER" id="PTHR32468:SF108">
    <property type="entry name" value="CATION_H(+) ANTIPORTER 15-LIKE"/>
    <property type="match status" value="1"/>
</dbReference>
<keyword evidence="7" id="KW-0406">Ion transport</keyword>
<dbReference type="Pfam" id="PF00999">
    <property type="entry name" value="Na_H_Exchanger"/>
    <property type="match status" value="1"/>
</dbReference>
<comment type="similarity">
    <text evidence="9">Belongs to the monovalent cation:proton antiporter 2 (CPA2) transporter (TC 2.A.37) family. CHX (TC 2.A.37.4) subfamily.</text>
</comment>
<dbReference type="Gramene" id="KCW65724">
    <property type="protein sequence ID" value="KCW65724"/>
    <property type="gene ID" value="EUGRSUZ_G03097"/>
</dbReference>
<dbReference type="OMA" id="QFFTHIV"/>
<evidence type="ECO:0000256" key="2">
    <source>
        <dbReference type="ARBA" id="ARBA00022448"/>
    </source>
</evidence>
<feature type="transmembrane region" description="Helical" evidence="10">
    <location>
        <begin position="216"/>
        <end position="235"/>
    </location>
</feature>
<evidence type="ECO:0000256" key="1">
    <source>
        <dbReference type="ARBA" id="ARBA00004141"/>
    </source>
</evidence>
<evidence type="ECO:0000256" key="3">
    <source>
        <dbReference type="ARBA" id="ARBA00022538"/>
    </source>
</evidence>
<evidence type="ECO:0000256" key="5">
    <source>
        <dbReference type="ARBA" id="ARBA00022958"/>
    </source>
</evidence>
<dbReference type="GO" id="GO:1902600">
    <property type="term" value="P:proton transmembrane transport"/>
    <property type="evidence" value="ECO:0007669"/>
    <property type="project" value="InterPro"/>
</dbReference>
<feature type="domain" description="Cation/H(+) antiporter C-terminal" evidence="13">
    <location>
        <begin position="488"/>
        <end position="636"/>
    </location>
</feature>
<protein>
    <submittedName>
        <fullName evidence="14">Uncharacterized protein</fullName>
    </submittedName>
</protein>
<feature type="domain" description="Cation/H+ exchanger transmembrane" evidence="12">
    <location>
        <begin position="3"/>
        <end position="291"/>
    </location>
</feature>
<accession>A0A059BI51</accession>
<evidence type="ECO:0000259" key="12">
    <source>
        <dbReference type="Pfam" id="PF00999"/>
    </source>
</evidence>
<name>A0A059BI51_EUCGR</name>
<keyword evidence="8 10" id="KW-0472">Membrane</keyword>
<dbReference type="InParanoid" id="A0A059BI51"/>
<dbReference type="InterPro" id="IPR006153">
    <property type="entry name" value="Cation/H_exchanger_TM"/>
</dbReference>
<dbReference type="InterPro" id="IPR057290">
    <property type="entry name" value="CHX17_C"/>
</dbReference>
<dbReference type="AlphaFoldDB" id="A0A059BI51"/>
<feature type="transmembrane region" description="Helical" evidence="10">
    <location>
        <begin position="184"/>
        <end position="204"/>
    </location>
</feature>
<keyword evidence="5" id="KW-0630">Potassium</keyword>
<keyword evidence="6 10" id="KW-1133">Transmembrane helix</keyword>
<evidence type="ECO:0000256" key="10">
    <source>
        <dbReference type="SAM" id="Phobius"/>
    </source>
</evidence>
<evidence type="ECO:0000256" key="7">
    <source>
        <dbReference type="ARBA" id="ARBA00023065"/>
    </source>
</evidence>
<dbReference type="GO" id="GO:0012505">
    <property type="term" value="C:endomembrane system"/>
    <property type="evidence" value="ECO:0000318"/>
    <property type="project" value="GO_Central"/>
</dbReference>
<dbReference type="GO" id="GO:0006813">
    <property type="term" value="P:potassium ion transport"/>
    <property type="evidence" value="ECO:0007669"/>
    <property type="project" value="UniProtKB-KW"/>
</dbReference>
<feature type="transmembrane region" description="Helical" evidence="10">
    <location>
        <begin position="69"/>
        <end position="90"/>
    </location>
</feature>
<proteinExistence type="inferred from homology"/>
<dbReference type="eggNOG" id="KOG1650">
    <property type="taxonomic scope" value="Eukaryota"/>
</dbReference>
<dbReference type="EMBL" id="KK198759">
    <property type="protein sequence ID" value="KCW65724.1"/>
    <property type="molecule type" value="Genomic_DNA"/>
</dbReference>
<gene>
    <name evidence="14" type="ORF">EUGRSUZ_G03097</name>
</gene>
<evidence type="ECO:0000256" key="9">
    <source>
        <dbReference type="ARBA" id="ARBA00038341"/>
    </source>
</evidence>
<organism evidence="14">
    <name type="scientific">Eucalyptus grandis</name>
    <name type="common">Flooded gum</name>
    <dbReference type="NCBI Taxonomy" id="71139"/>
    <lineage>
        <taxon>Eukaryota</taxon>
        <taxon>Viridiplantae</taxon>
        <taxon>Streptophyta</taxon>
        <taxon>Embryophyta</taxon>
        <taxon>Tracheophyta</taxon>
        <taxon>Spermatophyta</taxon>
        <taxon>Magnoliopsida</taxon>
        <taxon>eudicotyledons</taxon>
        <taxon>Gunneridae</taxon>
        <taxon>Pentapetalae</taxon>
        <taxon>rosids</taxon>
        <taxon>malvids</taxon>
        <taxon>Myrtales</taxon>
        <taxon>Myrtaceae</taxon>
        <taxon>Myrtoideae</taxon>
        <taxon>Eucalypteae</taxon>
        <taxon>Eucalyptus</taxon>
    </lineage>
</organism>
<reference evidence="14" key="1">
    <citation type="submission" date="2013-07" db="EMBL/GenBank/DDBJ databases">
        <title>The genome of Eucalyptus grandis.</title>
        <authorList>
            <person name="Schmutz J."/>
            <person name="Hayes R."/>
            <person name="Myburg A."/>
            <person name="Tuskan G."/>
            <person name="Grattapaglia D."/>
            <person name="Rokhsar D.S."/>
        </authorList>
    </citation>
    <scope>NUCLEOTIDE SEQUENCE</scope>
    <source>
        <tissue evidence="14">Leaf extractions</tissue>
    </source>
</reference>
<comment type="subcellular location">
    <subcellularLocation>
        <location evidence="1">Membrane</location>
        <topology evidence="1">Multi-pass membrane protein</topology>
    </subcellularLocation>
</comment>
<keyword evidence="11" id="KW-0732">Signal</keyword>
<evidence type="ECO:0000256" key="8">
    <source>
        <dbReference type="ARBA" id="ARBA00023136"/>
    </source>
</evidence>
<keyword evidence="4 10" id="KW-0812">Transmembrane</keyword>
<feature type="signal peptide" evidence="11">
    <location>
        <begin position="1"/>
        <end position="19"/>
    </location>
</feature>
<feature type="transmembrane region" description="Helical" evidence="10">
    <location>
        <begin position="96"/>
        <end position="123"/>
    </location>
</feature>
<feature type="transmembrane region" description="Helical" evidence="10">
    <location>
        <begin position="35"/>
        <end position="57"/>
    </location>
</feature>
<dbReference type="GO" id="GO:0015297">
    <property type="term" value="F:antiporter activity"/>
    <property type="evidence" value="ECO:0007669"/>
    <property type="project" value="InterPro"/>
</dbReference>
<evidence type="ECO:0000256" key="6">
    <source>
        <dbReference type="ARBA" id="ARBA00022989"/>
    </source>
</evidence>
<dbReference type="InterPro" id="IPR038770">
    <property type="entry name" value="Na+/solute_symporter_sf"/>
</dbReference>
<evidence type="ECO:0000259" key="13">
    <source>
        <dbReference type="Pfam" id="PF23259"/>
    </source>
</evidence>
<dbReference type="GO" id="GO:0006885">
    <property type="term" value="P:regulation of pH"/>
    <property type="evidence" value="ECO:0000318"/>
    <property type="project" value="GO_Central"/>
</dbReference>
<dbReference type="Gene3D" id="1.20.1530.20">
    <property type="match status" value="1"/>
</dbReference>
<feature type="chain" id="PRO_5001574340" evidence="11">
    <location>
        <begin position="20"/>
        <end position="661"/>
    </location>
</feature>
<dbReference type="GO" id="GO:0098662">
    <property type="term" value="P:inorganic cation transmembrane transport"/>
    <property type="evidence" value="ECO:0000318"/>
    <property type="project" value="GO_Central"/>
</dbReference>